<feature type="signal peptide" evidence="1">
    <location>
        <begin position="1"/>
        <end position="23"/>
    </location>
</feature>
<reference evidence="3" key="1">
    <citation type="submission" date="2017-04" db="EMBL/GenBank/DDBJ databases">
        <authorList>
            <person name="Varghese N."/>
            <person name="Submissions S."/>
        </authorList>
    </citation>
    <scope>NUCLEOTIDE SEQUENCE [LARGE SCALE GENOMIC DNA]</scope>
    <source>
        <strain evidence="3">DSM 12126</strain>
    </source>
</reference>
<keyword evidence="3" id="KW-1185">Reference proteome</keyword>
<dbReference type="EMBL" id="FWXT01000001">
    <property type="protein sequence ID" value="SMC40809.1"/>
    <property type="molecule type" value="Genomic_DNA"/>
</dbReference>
<name>A0A1W1YXA4_9SPHI</name>
<dbReference type="RefSeq" id="WP_159451606.1">
    <property type="nucleotide sequence ID" value="NZ_FWXT01000001.1"/>
</dbReference>
<feature type="chain" id="PRO_5012144977" evidence="1">
    <location>
        <begin position="24"/>
        <end position="52"/>
    </location>
</feature>
<protein>
    <submittedName>
        <fullName evidence="2">Uncharacterized protein</fullName>
    </submittedName>
</protein>
<dbReference type="Proteomes" id="UP000192756">
    <property type="component" value="Unassembled WGS sequence"/>
</dbReference>
<dbReference type="STRING" id="151894.SAMN04488524_0261"/>
<dbReference type="AlphaFoldDB" id="A0A1W1YXA4"/>
<evidence type="ECO:0000313" key="2">
    <source>
        <dbReference type="EMBL" id="SMC40809.1"/>
    </source>
</evidence>
<proteinExistence type="predicted"/>
<evidence type="ECO:0000313" key="3">
    <source>
        <dbReference type="Proteomes" id="UP000192756"/>
    </source>
</evidence>
<accession>A0A1W1YXA4</accession>
<organism evidence="2 3">
    <name type="scientific">Pedobacter africanus</name>
    <dbReference type="NCBI Taxonomy" id="151894"/>
    <lineage>
        <taxon>Bacteria</taxon>
        <taxon>Pseudomonadati</taxon>
        <taxon>Bacteroidota</taxon>
        <taxon>Sphingobacteriia</taxon>
        <taxon>Sphingobacteriales</taxon>
        <taxon>Sphingobacteriaceae</taxon>
        <taxon>Pedobacter</taxon>
    </lineage>
</organism>
<keyword evidence="1" id="KW-0732">Signal</keyword>
<gene>
    <name evidence="2" type="ORF">SAMN04488524_0261</name>
</gene>
<evidence type="ECO:0000256" key="1">
    <source>
        <dbReference type="SAM" id="SignalP"/>
    </source>
</evidence>
<sequence>MKRFKYGMAVVVLLFLAAGVADVGDKGNWGFTGGTEGQTKYASLEQINKNNN</sequence>